<evidence type="ECO:0000256" key="5">
    <source>
        <dbReference type="SAM" id="SignalP"/>
    </source>
</evidence>
<dbReference type="InterPro" id="IPR005632">
    <property type="entry name" value="Chaperone_Skp"/>
</dbReference>
<sequence>MKKYFLLALVTFATLSANAQSRGIRIGYIDMEYILEKAPEYAEAKNQLELKAQGWKQEIEAKKNEINKLKESLKTEKVLLTKELISEREDEIKFLENEMLDYQQKRFGPQGDLMTQKTMLVKPIQDQVFNAVQDIAEAKKYDFVFDKSSDLTMLFAAQRFDISDQVLRVLTRSQKKEQLTKKQQKELEAQERKEDMDSANPDQVERQRKIDERKAAREKLIADRKAALEAKKLEQEEKRKQLLEDRKAKQGGNKTESKQTDNKTENKQPDGSTVTTPAADPKADIKAAQQEAREKQAQERQQKIEERKKALEEKKQRILEEREKAKKEREEKLKNKTTENKSEN</sequence>
<keyword evidence="7" id="KW-1185">Reference proteome</keyword>
<dbReference type="PANTHER" id="PTHR35089">
    <property type="entry name" value="CHAPERONE PROTEIN SKP"/>
    <property type="match status" value="1"/>
</dbReference>
<feature type="compositionally biased region" description="Basic and acidic residues" evidence="4">
    <location>
        <begin position="255"/>
        <end position="268"/>
    </location>
</feature>
<gene>
    <name evidence="6" type="ORF">NOX80_05925</name>
</gene>
<evidence type="ECO:0000256" key="4">
    <source>
        <dbReference type="SAM" id="MobiDB-lite"/>
    </source>
</evidence>
<protein>
    <submittedName>
        <fullName evidence="6">OmpH family outer membrane protein</fullName>
    </submittedName>
</protein>
<reference evidence="6" key="1">
    <citation type="submission" date="2022-07" db="EMBL/GenBank/DDBJ databases">
        <title>Isolation, identification, and degradation of a PFOSA degrading strain from sewage treatment plant.</title>
        <authorList>
            <person name="Zhang L."/>
            <person name="Huo Y."/>
        </authorList>
    </citation>
    <scope>NUCLEOTIDE SEQUENCE</scope>
    <source>
        <strain evidence="6">C1</strain>
    </source>
</reference>
<keyword evidence="3" id="KW-0175">Coiled coil</keyword>
<feature type="compositionally biased region" description="Basic and acidic residues" evidence="4">
    <location>
        <begin position="281"/>
        <end position="344"/>
    </location>
</feature>
<dbReference type="Proteomes" id="UP001059844">
    <property type="component" value="Chromosome"/>
</dbReference>
<dbReference type="SMART" id="SM00935">
    <property type="entry name" value="OmpH"/>
    <property type="match status" value="1"/>
</dbReference>
<feature type="compositionally biased region" description="Basic and acidic residues" evidence="4">
    <location>
        <begin position="232"/>
        <end position="248"/>
    </location>
</feature>
<evidence type="ECO:0000313" key="6">
    <source>
        <dbReference type="EMBL" id="UUC46735.1"/>
    </source>
</evidence>
<organism evidence="6 7">
    <name type="scientific">Flavobacterium cerinum</name>
    <dbReference type="NCBI Taxonomy" id="2502784"/>
    <lineage>
        <taxon>Bacteria</taxon>
        <taxon>Pseudomonadati</taxon>
        <taxon>Bacteroidota</taxon>
        <taxon>Flavobacteriia</taxon>
        <taxon>Flavobacteriales</taxon>
        <taxon>Flavobacteriaceae</taxon>
        <taxon>Flavobacterium</taxon>
    </lineage>
</organism>
<evidence type="ECO:0000313" key="7">
    <source>
        <dbReference type="Proteomes" id="UP001059844"/>
    </source>
</evidence>
<evidence type="ECO:0000256" key="1">
    <source>
        <dbReference type="ARBA" id="ARBA00009091"/>
    </source>
</evidence>
<feature type="coiled-coil region" evidence="3">
    <location>
        <begin position="45"/>
        <end position="105"/>
    </location>
</feature>
<dbReference type="InterPro" id="IPR024930">
    <property type="entry name" value="Skp_dom_sf"/>
</dbReference>
<dbReference type="EMBL" id="CP101751">
    <property type="protein sequence ID" value="UUC46735.1"/>
    <property type="molecule type" value="Genomic_DNA"/>
</dbReference>
<feature type="signal peptide" evidence="5">
    <location>
        <begin position="1"/>
        <end position="19"/>
    </location>
</feature>
<evidence type="ECO:0000256" key="2">
    <source>
        <dbReference type="ARBA" id="ARBA00022729"/>
    </source>
</evidence>
<dbReference type="Pfam" id="PF03938">
    <property type="entry name" value="OmpH"/>
    <property type="match status" value="1"/>
</dbReference>
<comment type="similarity">
    <text evidence="1">Belongs to the Skp family.</text>
</comment>
<feature type="chain" id="PRO_5045543301" evidence="5">
    <location>
        <begin position="20"/>
        <end position="344"/>
    </location>
</feature>
<dbReference type="PANTHER" id="PTHR35089:SF1">
    <property type="entry name" value="CHAPERONE PROTEIN SKP"/>
    <property type="match status" value="1"/>
</dbReference>
<feature type="compositionally biased region" description="Basic and acidic residues" evidence="4">
    <location>
        <begin position="175"/>
        <end position="196"/>
    </location>
</feature>
<accession>A0ABY5IVA8</accession>
<proteinExistence type="inferred from homology"/>
<name>A0ABY5IVA8_9FLAO</name>
<evidence type="ECO:0000256" key="3">
    <source>
        <dbReference type="SAM" id="Coils"/>
    </source>
</evidence>
<keyword evidence="2 5" id="KW-0732">Signal</keyword>
<dbReference type="SUPFAM" id="SSF111384">
    <property type="entry name" value="OmpH-like"/>
    <property type="match status" value="1"/>
</dbReference>
<dbReference type="RefSeq" id="WP_256552392.1">
    <property type="nucleotide sequence ID" value="NZ_CP101751.1"/>
</dbReference>
<feature type="region of interest" description="Disordered" evidence="4">
    <location>
        <begin position="232"/>
        <end position="344"/>
    </location>
</feature>
<feature type="region of interest" description="Disordered" evidence="4">
    <location>
        <begin position="175"/>
        <end position="208"/>
    </location>
</feature>
<dbReference type="Gene3D" id="3.30.910.20">
    <property type="entry name" value="Skp domain"/>
    <property type="match status" value="1"/>
</dbReference>